<keyword evidence="4 9" id="KW-1133">Transmembrane helix</keyword>
<feature type="transmembrane region" description="Helical" evidence="9">
    <location>
        <begin position="157"/>
        <end position="175"/>
    </location>
</feature>
<keyword evidence="6 9" id="KW-0472">Membrane</keyword>
<dbReference type="Pfam" id="PF13853">
    <property type="entry name" value="7tm_4"/>
    <property type="match status" value="1"/>
</dbReference>
<feature type="transmembrane region" description="Helical" evidence="9">
    <location>
        <begin position="259"/>
        <end position="281"/>
    </location>
</feature>
<dbReference type="InterPro" id="IPR000276">
    <property type="entry name" value="GPCR_Rhodpsn"/>
</dbReference>
<dbReference type="RefSeq" id="XP_053068153.1">
    <property type="nucleotide sequence ID" value="XM_053212178.1"/>
</dbReference>
<dbReference type="PANTHER" id="PTHR48001">
    <property type="entry name" value="OLFACTORY RECEPTOR"/>
    <property type="match status" value="1"/>
</dbReference>
<reference evidence="12" key="1">
    <citation type="submission" date="2025-08" db="UniProtKB">
        <authorList>
            <consortium name="RefSeq"/>
        </authorList>
    </citation>
    <scope>IDENTIFICATION</scope>
    <source>
        <tissue evidence="12">Blood</tissue>
    </source>
</reference>
<feature type="transmembrane region" description="Helical" evidence="9">
    <location>
        <begin position="196"/>
        <end position="223"/>
    </location>
</feature>
<name>A0ABM3P906_ACIJB</name>
<dbReference type="GeneID" id="106987348"/>
<accession>A0ABM3P906</accession>
<feature type="transmembrane region" description="Helical" evidence="9">
    <location>
        <begin position="327"/>
        <end position="347"/>
    </location>
</feature>
<dbReference type="PROSITE" id="PS50262">
    <property type="entry name" value="G_PROTEIN_RECEP_F1_2"/>
    <property type="match status" value="1"/>
</dbReference>
<evidence type="ECO:0000256" key="3">
    <source>
        <dbReference type="ARBA" id="ARBA00022692"/>
    </source>
</evidence>
<keyword evidence="5" id="KW-0297">G-protein coupled receptor</keyword>
<keyword evidence="7 12" id="KW-0675">Receptor</keyword>
<evidence type="ECO:0000256" key="5">
    <source>
        <dbReference type="ARBA" id="ARBA00023040"/>
    </source>
</evidence>
<dbReference type="InterPro" id="IPR017452">
    <property type="entry name" value="GPCR_Rhodpsn_7TM"/>
</dbReference>
<evidence type="ECO:0000256" key="2">
    <source>
        <dbReference type="ARBA" id="ARBA00004141"/>
    </source>
</evidence>
<keyword evidence="8" id="KW-0807">Transducer</keyword>
<feature type="transmembrane region" description="Helical" evidence="9">
    <location>
        <begin position="81"/>
        <end position="103"/>
    </location>
</feature>
<dbReference type="PRINTS" id="PR00237">
    <property type="entry name" value="GPCRRHODOPSN"/>
</dbReference>
<protein>
    <submittedName>
        <fullName evidence="12">Olfactory receptor 1L4</fullName>
    </submittedName>
</protein>
<evidence type="ECO:0000256" key="8">
    <source>
        <dbReference type="ARBA" id="ARBA00023224"/>
    </source>
</evidence>
<dbReference type="PRINTS" id="PR00245">
    <property type="entry name" value="OLFACTORYR"/>
</dbReference>
<keyword evidence="11" id="KW-1185">Reference proteome</keyword>
<dbReference type="SUPFAM" id="SSF81321">
    <property type="entry name" value="Family A G protein-coupled receptor-like"/>
    <property type="match status" value="1"/>
</dbReference>
<dbReference type="Gene3D" id="1.20.1070.10">
    <property type="entry name" value="Rhodopsin 7-helix transmembrane proteins"/>
    <property type="match status" value="1"/>
</dbReference>
<gene>
    <name evidence="12" type="primary">LOC106987348</name>
</gene>
<evidence type="ECO:0000256" key="6">
    <source>
        <dbReference type="ARBA" id="ARBA00023136"/>
    </source>
</evidence>
<keyword evidence="3 9" id="KW-0812">Transmembrane</keyword>
<dbReference type="InterPro" id="IPR000725">
    <property type="entry name" value="Olfact_rcpt"/>
</dbReference>
<evidence type="ECO:0000313" key="11">
    <source>
        <dbReference type="Proteomes" id="UP001652583"/>
    </source>
</evidence>
<comment type="function">
    <text evidence="1">Putative odorant or sperm cell receptor.</text>
</comment>
<feature type="transmembrane region" description="Helical" evidence="9">
    <location>
        <begin position="115"/>
        <end position="137"/>
    </location>
</feature>
<feature type="domain" description="G-protein coupled receptors family 1 profile" evidence="10">
    <location>
        <begin position="96"/>
        <end position="345"/>
    </location>
</feature>
<feature type="transmembrane region" description="Helical" evidence="9">
    <location>
        <begin position="293"/>
        <end position="315"/>
    </location>
</feature>
<evidence type="ECO:0000256" key="1">
    <source>
        <dbReference type="ARBA" id="ARBA00003929"/>
    </source>
</evidence>
<evidence type="ECO:0000256" key="4">
    <source>
        <dbReference type="ARBA" id="ARBA00022989"/>
    </source>
</evidence>
<evidence type="ECO:0000313" key="12">
    <source>
        <dbReference type="RefSeq" id="XP_053068153.1"/>
    </source>
</evidence>
<proteinExistence type="predicted"/>
<comment type="subcellular location">
    <subcellularLocation>
        <location evidence="2">Membrane</location>
        <topology evidence="2">Multi-pass membrane protein</topology>
    </subcellularLocation>
</comment>
<sequence length="369" mass="40461">MRIPGWAVWFPSLFSNSKFKNRIRNPHMQKPTERCQNLGLLLICPLSAPRLSGRSMALANLTTAPEFLLLGLVDGTDIHPLLFLLFLGVYLLNALGNLAMVVVVRSDGALRSPMYYFLGHLSLVDVCFTTVTVPRLLAGLLHPRQAVSFQGCFSQMYFFVALGITESYLLAAMSYDRAVAVCRPLHYCAVMTPRRCAALVTTSWAVAHLHSLLHTLLISALSYPCPAPVRHFFCDMTVMLSLATSDTATAEAAIFSEGLAVVLTPLLLVSLSYARILVAVLGVRAAGGQRRAFATCGAHLVVVSLFFGSVLSVYFRPSSAYSARYDRLASVVYAVLTPTLNPFIYSLRNKEVKGALKRGLRWRAAPQEV</sequence>
<dbReference type="Proteomes" id="UP001652583">
    <property type="component" value="Chromosome E1"/>
</dbReference>
<evidence type="ECO:0000259" key="10">
    <source>
        <dbReference type="PROSITE" id="PS50262"/>
    </source>
</evidence>
<organism evidence="11 12">
    <name type="scientific">Acinonyx jubatus</name>
    <name type="common">Cheetah</name>
    <dbReference type="NCBI Taxonomy" id="32536"/>
    <lineage>
        <taxon>Eukaryota</taxon>
        <taxon>Metazoa</taxon>
        <taxon>Chordata</taxon>
        <taxon>Craniata</taxon>
        <taxon>Vertebrata</taxon>
        <taxon>Euteleostomi</taxon>
        <taxon>Mammalia</taxon>
        <taxon>Eutheria</taxon>
        <taxon>Laurasiatheria</taxon>
        <taxon>Carnivora</taxon>
        <taxon>Feliformia</taxon>
        <taxon>Felidae</taxon>
        <taxon>Felinae</taxon>
        <taxon>Acinonyx</taxon>
    </lineage>
</organism>
<evidence type="ECO:0000256" key="9">
    <source>
        <dbReference type="SAM" id="Phobius"/>
    </source>
</evidence>
<evidence type="ECO:0000256" key="7">
    <source>
        <dbReference type="ARBA" id="ARBA00023170"/>
    </source>
</evidence>